<feature type="transmembrane region" description="Helical" evidence="6">
    <location>
        <begin position="46"/>
        <end position="65"/>
    </location>
</feature>
<evidence type="ECO:0000256" key="1">
    <source>
        <dbReference type="ARBA" id="ARBA00004141"/>
    </source>
</evidence>
<dbReference type="EMBL" id="JACJIP010000017">
    <property type="protein sequence ID" value="MBA9086309.1"/>
    <property type="molecule type" value="Genomic_DNA"/>
</dbReference>
<feature type="transmembrane region" description="Helical" evidence="6">
    <location>
        <begin position="154"/>
        <end position="177"/>
    </location>
</feature>
<gene>
    <name evidence="7" type="ORF">FHR92_002782</name>
</gene>
<dbReference type="InterPro" id="IPR002794">
    <property type="entry name" value="DUF92_TMEM19"/>
</dbReference>
<accession>A0A7W3SUF1</accession>
<keyword evidence="3 6" id="KW-0812">Transmembrane</keyword>
<dbReference type="PANTHER" id="PTHR13353:SF5">
    <property type="entry name" value="TRANSMEMBRANE PROTEIN 19"/>
    <property type="match status" value="1"/>
</dbReference>
<feature type="transmembrane region" description="Helical" evidence="6">
    <location>
        <begin position="269"/>
        <end position="288"/>
    </location>
</feature>
<comment type="subcellular location">
    <subcellularLocation>
        <location evidence="1">Membrane</location>
        <topology evidence="1">Multi-pass membrane protein</topology>
    </subcellularLocation>
</comment>
<organism evidence="7 8">
    <name type="scientific">Fontibacillus solani</name>
    <dbReference type="NCBI Taxonomy" id="1572857"/>
    <lineage>
        <taxon>Bacteria</taxon>
        <taxon>Bacillati</taxon>
        <taxon>Bacillota</taxon>
        <taxon>Bacilli</taxon>
        <taxon>Bacillales</taxon>
        <taxon>Paenibacillaceae</taxon>
        <taxon>Fontibacillus</taxon>
    </lineage>
</organism>
<protein>
    <submittedName>
        <fullName evidence="7">Uncharacterized protein (TIGR00297 family)</fullName>
    </submittedName>
</protein>
<keyword evidence="4 6" id="KW-1133">Transmembrane helix</keyword>
<keyword evidence="8" id="KW-1185">Reference proteome</keyword>
<comment type="caution">
    <text evidence="7">The sequence shown here is derived from an EMBL/GenBank/DDBJ whole genome shotgun (WGS) entry which is preliminary data.</text>
</comment>
<feature type="transmembrane region" description="Helical" evidence="6">
    <location>
        <begin position="111"/>
        <end position="133"/>
    </location>
</feature>
<sequence length="289" mass="31190">MMADWIIGALCALLVSVAAYRKQSLSMSGMVAAFVMGTVYYGAGDVFWFGILLLFFVTSSLFSKLRGDRKRELEKSYAKSSRRDAVQVFANGGLGMLACIGHAIWPHSAWSYLFIGFMAAATADTWATEWGGLSTRPPRSVLTWKQLPAGTSGGVSWLGSLAALAGSVMIGGAAWILSLWSHGANLKDLFEQVLGLIQFNKSSETLLFWKWILIGGLSGFAGAFIDSLLGASLQKMHRCTVCGKSVEVTVHCERPTKPERGIRWMNNDVVNLLSLLAAGAIAWGLGVLL</sequence>
<keyword evidence="5 6" id="KW-0472">Membrane</keyword>
<dbReference type="AlphaFoldDB" id="A0A7W3SUF1"/>
<dbReference type="RefSeq" id="WP_182536351.1">
    <property type="nucleotide sequence ID" value="NZ_JACJIP010000017.1"/>
</dbReference>
<evidence type="ECO:0000256" key="2">
    <source>
        <dbReference type="ARBA" id="ARBA00009012"/>
    </source>
</evidence>
<comment type="similarity">
    <text evidence="2">Belongs to the TMEM19 family.</text>
</comment>
<evidence type="ECO:0000256" key="6">
    <source>
        <dbReference type="SAM" id="Phobius"/>
    </source>
</evidence>
<dbReference type="Pfam" id="PF01940">
    <property type="entry name" value="DUF92"/>
    <property type="match status" value="1"/>
</dbReference>
<evidence type="ECO:0000256" key="5">
    <source>
        <dbReference type="ARBA" id="ARBA00023136"/>
    </source>
</evidence>
<proteinExistence type="inferred from homology"/>
<evidence type="ECO:0000256" key="4">
    <source>
        <dbReference type="ARBA" id="ARBA00022989"/>
    </source>
</evidence>
<evidence type="ECO:0000256" key="3">
    <source>
        <dbReference type="ARBA" id="ARBA00022692"/>
    </source>
</evidence>
<reference evidence="7 8" key="1">
    <citation type="submission" date="2020-08" db="EMBL/GenBank/DDBJ databases">
        <title>Genomic Encyclopedia of Type Strains, Phase III (KMG-III): the genomes of soil and plant-associated and newly described type strains.</title>
        <authorList>
            <person name="Whitman W."/>
        </authorList>
    </citation>
    <scope>NUCLEOTIDE SEQUENCE [LARGE SCALE GENOMIC DNA]</scope>
    <source>
        <strain evidence="7 8">CECT 8693</strain>
    </source>
</reference>
<evidence type="ECO:0000313" key="7">
    <source>
        <dbReference type="EMBL" id="MBA9086309.1"/>
    </source>
</evidence>
<evidence type="ECO:0000313" key="8">
    <source>
        <dbReference type="Proteomes" id="UP000567067"/>
    </source>
</evidence>
<feature type="transmembrane region" description="Helical" evidence="6">
    <location>
        <begin position="86"/>
        <end position="105"/>
    </location>
</feature>
<dbReference type="GO" id="GO:0016020">
    <property type="term" value="C:membrane"/>
    <property type="evidence" value="ECO:0007669"/>
    <property type="project" value="UniProtKB-SubCell"/>
</dbReference>
<name>A0A7W3SUF1_9BACL</name>
<feature type="transmembrane region" description="Helical" evidence="6">
    <location>
        <begin position="208"/>
        <end position="229"/>
    </location>
</feature>
<dbReference type="PANTHER" id="PTHR13353">
    <property type="entry name" value="TRANSMEMBRANE PROTEIN 19"/>
    <property type="match status" value="1"/>
</dbReference>
<dbReference type="Proteomes" id="UP000567067">
    <property type="component" value="Unassembled WGS sequence"/>
</dbReference>